<dbReference type="GO" id="GO:0008733">
    <property type="term" value="F:L-arabinose isomerase activity"/>
    <property type="evidence" value="ECO:0007669"/>
    <property type="project" value="UniProtKB-UniRule"/>
</dbReference>
<accession>A0A437QBY6</accession>
<comment type="cofactor">
    <cofactor evidence="6">
        <name>Mn(2+)</name>
        <dbReference type="ChEBI" id="CHEBI:29035"/>
    </cofactor>
    <text evidence="6">Binds 1 Mn(2+) ion per subunit.</text>
</comment>
<dbReference type="PANTHER" id="PTHR38464:SF1">
    <property type="entry name" value="L-ARABINOSE ISOMERASE"/>
    <property type="match status" value="1"/>
</dbReference>
<dbReference type="EMBL" id="SACS01000030">
    <property type="protein sequence ID" value="RVU32054.1"/>
    <property type="molecule type" value="Genomic_DNA"/>
</dbReference>
<dbReference type="EC" id="5.3.1.4" evidence="6"/>
<evidence type="ECO:0000256" key="4">
    <source>
        <dbReference type="ARBA" id="ARBA00023235"/>
    </source>
</evidence>
<dbReference type="Gene3D" id="3.40.50.10940">
    <property type="match status" value="1"/>
</dbReference>
<dbReference type="AlphaFoldDB" id="A0A437QBY6"/>
<feature type="domain" description="L-arabinose isomerase N-terminal" evidence="7">
    <location>
        <begin position="12"/>
        <end position="177"/>
    </location>
</feature>
<dbReference type="Pfam" id="PF11762">
    <property type="entry name" value="Arabinose_Iso_C"/>
    <property type="match status" value="1"/>
</dbReference>
<evidence type="ECO:0000256" key="6">
    <source>
        <dbReference type="HAMAP-Rule" id="MF_00519"/>
    </source>
</evidence>
<dbReference type="InterPro" id="IPR038583">
    <property type="entry name" value="AraA_N_sf"/>
</dbReference>
<comment type="catalytic activity">
    <reaction evidence="6">
        <text>beta-L-arabinopyranose = L-ribulose</text>
        <dbReference type="Rhea" id="RHEA:14821"/>
        <dbReference type="ChEBI" id="CHEBI:16880"/>
        <dbReference type="ChEBI" id="CHEBI:40886"/>
        <dbReference type="EC" id="5.3.1.4"/>
    </reaction>
</comment>
<dbReference type="PANTHER" id="PTHR38464">
    <property type="entry name" value="L-ARABINOSE ISOMERASE"/>
    <property type="match status" value="1"/>
</dbReference>
<comment type="caution">
    <text evidence="10">The sequence shown here is derived from an EMBL/GenBank/DDBJ whole genome shotgun (WGS) entry which is preliminary data.</text>
</comment>
<dbReference type="SUPFAM" id="SSF53743">
    <property type="entry name" value="FucI/AraA N-terminal and middle domains"/>
    <property type="match status" value="1"/>
</dbReference>
<feature type="binding site" evidence="6">
    <location>
        <position position="457"/>
    </location>
    <ligand>
        <name>Mn(2+)</name>
        <dbReference type="ChEBI" id="CHEBI:29035"/>
    </ligand>
</feature>
<protein>
    <recommendedName>
        <fullName evidence="6">L-arabinose isomerase</fullName>
        <ecNumber evidence="6">5.3.1.4</ecNumber>
    </recommendedName>
</protein>
<dbReference type="NCBIfam" id="NF002795">
    <property type="entry name" value="PRK02929.1"/>
    <property type="match status" value="1"/>
</dbReference>
<comment type="function">
    <text evidence="6">Catalyzes the conversion of L-arabinose to L-ribulose.</text>
</comment>
<dbReference type="Pfam" id="PF02610">
    <property type="entry name" value="AraA_N"/>
    <property type="match status" value="1"/>
</dbReference>
<feature type="domain" description="L-arabinose isomerase C-terminal" evidence="8">
    <location>
        <begin position="332"/>
        <end position="479"/>
    </location>
</feature>
<dbReference type="GO" id="GO:0005829">
    <property type="term" value="C:cytosol"/>
    <property type="evidence" value="ECO:0007669"/>
    <property type="project" value="TreeGrafter"/>
</dbReference>
<dbReference type="InterPro" id="IPR003762">
    <property type="entry name" value="Lara_isomerase"/>
</dbReference>
<dbReference type="InterPro" id="IPR055389">
    <property type="entry name" value="AraA_N"/>
</dbReference>
<dbReference type="InterPro" id="IPR004216">
    <property type="entry name" value="Fuc/Ara_isomerase_C"/>
</dbReference>
<evidence type="ECO:0000256" key="1">
    <source>
        <dbReference type="ARBA" id="ARBA00022723"/>
    </source>
</evidence>
<name>A0A437QBY6_9GAMM</name>
<evidence type="ECO:0000259" key="8">
    <source>
        <dbReference type="Pfam" id="PF11762"/>
    </source>
</evidence>
<evidence type="ECO:0000313" key="10">
    <source>
        <dbReference type="EMBL" id="RVU32054.1"/>
    </source>
</evidence>
<dbReference type="PIRSF" id="PIRSF001478">
    <property type="entry name" value="L-ara_isomerase"/>
    <property type="match status" value="1"/>
</dbReference>
<dbReference type="InterPro" id="IPR024664">
    <property type="entry name" value="Ara_Isoase_C"/>
</dbReference>
<dbReference type="OrthoDB" id="9765600at2"/>
<dbReference type="HAMAP" id="MF_00519">
    <property type="entry name" value="Arabinose_Isome"/>
    <property type="match status" value="1"/>
</dbReference>
<feature type="binding site" evidence="6">
    <location>
        <position position="310"/>
    </location>
    <ligand>
        <name>Mn(2+)</name>
        <dbReference type="ChEBI" id="CHEBI:29035"/>
    </ligand>
</feature>
<feature type="binding site" evidence="6">
    <location>
        <position position="337"/>
    </location>
    <ligand>
        <name>Mn(2+)</name>
        <dbReference type="ChEBI" id="CHEBI:29035"/>
    </ligand>
</feature>
<dbReference type="Pfam" id="PF24856">
    <property type="entry name" value="AraA_central"/>
    <property type="match status" value="1"/>
</dbReference>
<dbReference type="SUPFAM" id="SSF50443">
    <property type="entry name" value="FucI/AraA C-terminal domain-like"/>
    <property type="match status" value="1"/>
</dbReference>
<evidence type="ECO:0000256" key="3">
    <source>
        <dbReference type="ARBA" id="ARBA00023211"/>
    </source>
</evidence>
<dbReference type="UniPathway" id="UPA00145">
    <property type="reaction ID" value="UER00565"/>
</dbReference>
<organism evidence="10 11">
    <name type="scientific">Rheinheimera riviphila</name>
    <dbReference type="NCBI Taxonomy" id="1834037"/>
    <lineage>
        <taxon>Bacteria</taxon>
        <taxon>Pseudomonadati</taxon>
        <taxon>Pseudomonadota</taxon>
        <taxon>Gammaproteobacteria</taxon>
        <taxon>Chromatiales</taxon>
        <taxon>Chromatiaceae</taxon>
        <taxon>Rheinheimera</taxon>
    </lineage>
</organism>
<dbReference type="RefSeq" id="WP_127700917.1">
    <property type="nucleotide sequence ID" value="NZ_SACS01000030.1"/>
</dbReference>
<keyword evidence="5 6" id="KW-0119">Carbohydrate metabolism</keyword>
<comment type="similarity">
    <text evidence="6">Belongs to the arabinose isomerase family.</text>
</comment>
<evidence type="ECO:0000313" key="11">
    <source>
        <dbReference type="Proteomes" id="UP000283077"/>
    </source>
</evidence>
<keyword evidence="2 6" id="KW-0054">Arabinose catabolism</keyword>
<keyword evidence="1 6" id="KW-0479">Metal-binding</keyword>
<keyword evidence="3 6" id="KW-0464">Manganese</keyword>
<dbReference type="InterPro" id="IPR055390">
    <property type="entry name" value="AraA_central"/>
</dbReference>
<feature type="binding site" evidence="6">
    <location>
        <position position="358"/>
    </location>
    <ligand>
        <name>Mn(2+)</name>
        <dbReference type="ChEBI" id="CHEBI:29035"/>
    </ligand>
</feature>
<sequence>MIATNSFTTTKEVWFVTGSQHLYGPKVLATVAQDSEIIVAGLNQQAGLPVKLVCKPTVKSPEEIFAVCQQANANPDCVGLVLWMHTFSPAKMWIAGLSELRKPFLHLHTQFNAELPWAEINMNYMNTHQSAHGCREFGFIGTRMRKERKVVVGHWQSPLLQGDVNDWCRAALGWAESRSLKVARFGDNMRQVAVTEGDKVAAQIQFGYEVHAYGLADLAAVVDAVNDGDVASQLDLYRQDYQCHDSIFTDEYALKMLQNEARLELGMRRFLDQGGFKAFTNCFENLAGLTGLPGLATQRLMAAGYGYGAEGDWKTSAMVRIMKVMGQGRAGGCSFMEDYTYNFGGYNFGSRDQVLGAHMLEVCPSIAAAKPKLEVHRHTIGVKCDVPRLLFNAAAGPAINVSPIDLGNRFRILINEVDAVVPPAGTPELPVASALWEPRPNLNVAAAAWIHAGGAHHTVFSQSVTTDMMVDFAEMAGVETVIIDGSTNIRQLKTDLRHSAAYFHLNQGV</sequence>
<proteinExistence type="inferred from homology"/>
<evidence type="ECO:0000259" key="9">
    <source>
        <dbReference type="Pfam" id="PF24856"/>
    </source>
</evidence>
<comment type="pathway">
    <text evidence="6">Carbohydrate degradation; L-arabinose degradation via L-ribulose; D-xylulose 5-phosphate from L-arabinose (bacterial route): step 1/3.</text>
</comment>
<evidence type="ECO:0000259" key="7">
    <source>
        <dbReference type="Pfam" id="PF02610"/>
    </source>
</evidence>
<keyword evidence="11" id="KW-1185">Reference proteome</keyword>
<feature type="domain" description="L-arabinose isomerase central" evidence="9">
    <location>
        <begin position="181"/>
        <end position="328"/>
    </location>
</feature>
<evidence type="ECO:0000256" key="5">
    <source>
        <dbReference type="ARBA" id="ARBA00023277"/>
    </source>
</evidence>
<reference evidence="10 11" key="1">
    <citation type="submission" date="2019-01" db="EMBL/GenBank/DDBJ databases">
        <authorList>
            <person name="Chen W.-M."/>
        </authorList>
    </citation>
    <scope>NUCLEOTIDE SEQUENCE [LARGE SCALE GENOMIC DNA]</scope>
    <source>
        <strain evidence="10 11">KYPC3</strain>
    </source>
</reference>
<gene>
    <name evidence="6" type="primary">araA</name>
    <name evidence="10" type="ORF">EOE67_18935</name>
</gene>
<keyword evidence="4 6" id="KW-0413">Isomerase</keyword>
<dbReference type="Proteomes" id="UP000283077">
    <property type="component" value="Unassembled WGS sequence"/>
</dbReference>
<evidence type="ECO:0000256" key="2">
    <source>
        <dbReference type="ARBA" id="ARBA00022935"/>
    </source>
</evidence>
<dbReference type="GO" id="GO:0030145">
    <property type="term" value="F:manganese ion binding"/>
    <property type="evidence" value="ECO:0007669"/>
    <property type="project" value="UniProtKB-UniRule"/>
</dbReference>
<dbReference type="GO" id="GO:0019569">
    <property type="term" value="P:L-arabinose catabolic process to D-xylulose 5-phosphate"/>
    <property type="evidence" value="ECO:0007669"/>
    <property type="project" value="UniProtKB-UniRule"/>
</dbReference>
<dbReference type="InterPro" id="IPR009015">
    <property type="entry name" value="Fucose_isomerase_N/cen_sf"/>
</dbReference>